<dbReference type="PANTHER" id="PTHR10543:SF24">
    <property type="entry name" value="CAROTENOID ISOMEROOXYGENASE"/>
    <property type="match status" value="1"/>
</dbReference>
<sequence>MESSREVSSPPGLDLRKFFGRSCDPEISEPVTGAVQGEVPAWLQGRLLRNGPGLSSVGPDHYNHVFDGLALVRQFRIENGQVSYQNRFLQSQTYVRNRRANRIVVSEFGTIAHPDPCATVFERLATFFSPELTDNALVNVMPIGDEVYAMTETPYMYQVDPTTLETLERKNLRDLVAVHTATAHPHLDPVDGATYNIGTQMEARPCFVLIHCPPGRDNGESSVDGMRAVGKIPLGSRMSVPYIHSFAMTEKWVVVLEQSLVLSVPVMLRSRLLGYTAFMHALNFDSNRNVQFHVMNKNTGELHPAVFEASPFFTFHHINAFERDDDLVVDLICFFDDSIIRSLDFTEKNPVPWKFGFMRRFVLPLNRVQGERVYLEPQELANGKLRSELPRVNQSRNGREYRFCYNISHVDGEEHRPFLSKLDVCTGDWLRWEKEGWYPSEPVFVSRPGALDEDDGVILSSLVCVEDERKLTLAVIDGKSFEELALAKFDLPSSIPGDFHGWFLQKQTVQV</sequence>
<evidence type="ECO:0000313" key="6">
    <source>
        <dbReference type="EMBL" id="KAK8772226.1"/>
    </source>
</evidence>
<proteinExistence type="inferred from homology"/>
<keyword evidence="2 5" id="KW-0479">Metal-binding</keyword>
<evidence type="ECO:0000313" key="7">
    <source>
        <dbReference type="Proteomes" id="UP001321473"/>
    </source>
</evidence>
<feature type="binding site" evidence="5">
    <location>
        <position position="316"/>
    </location>
    <ligand>
        <name>Fe cation</name>
        <dbReference type="ChEBI" id="CHEBI:24875"/>
        <note>catalytic</note>
    </ligand>
</feature>
<comment type="similarity">
    <text evidence="1">Belongs to the carotenoid oxygenase family.</text>
</comment>
<dbReference type="GO" id="GO:0016121">
    <property type="term" value="P:carotene catabolic process"/>
    <property type="evidence" value="ECO:0007669"/>
    <property type="project" value="TreeGrafter"/>
</dbReference>
<dbReference type="Proteomes" id="UP001321473">
    <property type="component" value="Unassembled WGS sequence"/>
</dbReference>
<reference evidence="6 7" key="1">
    <citation type="journal article" date="2023" name="Arcadia Sci">
        <title>De novo assembly of a long-read Amblyomma americanum tick genome.</title>
        <authorList>
            <person name="Chou S."/>
            <person name="Poskanzer K.E."/>
            <person name="Rollins M."/>
            <person name="Thuy-Boun P.S."/>
        </authorList>
    </citation>
    <scope>NUCLEOTIDE SEQUENCE [LARGE SCALE GENOMIC DNA]</scope>
    <source>
        <strain evidence="6">F_SG_1</strain>
        <tissue evidence="6">Salivary glands</tissue>
    </source>
</reference>
<dbReference type="InterPro" id="IPR004294">
    <property type="entry name" value="Carotenoid_Oase"/>
</dbReference>
<gene>
    <name evidence="6" type="ORF">V5799_024530</name>
</gene>
<comment type="cofactor">
    <cofactor evidence="5">
        <name>Fe(2+)</name>
        <dbReference type="ChEBI" id="CHEBI:29033"/>
    </cofactor>
    <text evidence="5">Binds 1 Fe(2+) ion per subunit.</text>
</comment>
<keyword evidence="3" id="KW-0560">Oxidoreductase</keyword>
<dbReference type="AlphaFoldDB" id="A0AAQ4EBV7"/>
<evidence type="ECO:0000256" key="2">
    <source>
        <dbReference type="ARBA" id="ARBA00022723"/>
    </source>
</evidence>
<accession>A0AAQ4EBV7</accession>
<dbReference type="Pfam" id="PF03055">
    <property type="entry name" value="RPE65"/>
    <property type="match status" value="1"/>
</dbReference>
<keyword evidence="7" id="KW-1185">Reference proteome</keyword>
<dbReference type="GO" id="GO:0003834">
    <property type="term" value="F:beta-carotene 15,15'-dioxygenase activity"/>
    <property type="evidence" value="ECO:0007669"/>
    <property type="project" value="TreeGrafter"/>
</dbReference>
<keyword evidence="4 5" id="KW-0408">Iron</keyword>
<evidence type="ECO:0000256" key="1">
    <source>
        <dbReference type="ARBA" id="ARBA00006787"/>
    </source>
</evidence>
<organism evidence="6 7">
    <name type="scientific">Amblyomma americanum</name>
    <name type="common">Lone star tick</name>
    <dbReference type="NCBI Taxonomy" id="6943"/>
    <lineage>
        <taxon>Eukaryota</taxon>
        <taxon>Metazoa</taxon>
        <taxon>Ecdysozoa</taxon>
        <taxon>Arthropoda</taxon>
        <taxon>Chelicerata</taxon>
        <taxon>Arachnida</taxon>
        <taxon>Acari</taxon>
        <taxon>Parasitiformes</taxon>
        <taxon>Ixodida</taxon>
        <taxon>Ixodoidea</taxon>
        <taxon>Ixodidae</taxon>
        <taxon>Amblyomminae</taxon>
        <taxon>Amblyomma</taxon>
    </lineage>
</organism>
<dbReference type="GO" id="GO:0046872">
    <property type="term" value="F:metal ion binding"/>
    <property type="evidence" value="ECO:0007669"/>
    <property type="project" value="UniProtKB-KW"/>
</dbReference>
<name>A0AAQ4EBV7_AMBAM</name>
<feature type="binding site" evidence="5">
    <location>
        <position position="500"/>
    </location>
    <ligand>
        <name>Fe cation</name>
        <dbReference type="ChEBI" id="CHEBI:24875"/>
        <note>catalytic</note>
    </ligand>
</feature>
<dbReference type="GO" id="GO:0010436">
    <property type="term" value="F:carotenoid dioxygenase activity"/>
    <property type="evidence" value="ECO:0007669"/>
    <property type="project" value="TreeGrafter"/>
</dbReference>
<comment type="caution">
    <text evidence="6">The sequence shown here is derived from an EMBL/GenBank/DDBJ whole genome shotgun (WGS) entry which is preliminary data.</text>
</comment>
<feature type="binding site" evidence="5">
    <location>
        <position position="244"/>
    </location>
    <ligand>
        <name>Fe cation</name>
        <dbReference type="ChEBI" id="CHEBI:24875"/>
        <note>catalytic</note>
    </ligand>
</feature>
<dbReference type="EMBL" id="JARKHS020018656">
    <property type="protein sequence ID" value="KAK8772226.1"/>
    <property type="molecule type" value="Genomic_DNA"/>
</dbReference>
<evidence type="ECO:0000256" key="5">
    <source>
        <dbReference type="PIRSR" id="PIRSR604294-1"/>
    </source>
</evidence>
<dbReference type="GO" id="GO:0042574">
    <property type="term" value="P:retinal metabolic process"/>
    <property type="evidence" value="ECO:0007669"/>
    <property type="project" value="TreeGrafter"/>
</dbReference>
<evidence type="ECO:0000256" key="4">
    <source>
        <dbReference type="ARBA" id="ARBA00023004"/>
    </source>
</evidence>
<dbReference type="PANTHER" id="PTHR10543">
    <property type="entry name" value="BETA-CAROTENE DIOXYGENASE"/>
    <property type="match status" value="1"/>
</dbReference>
<evidence type="ECO:0000256" key="3">
    <source>
        <dbReference type="ARBA" id="ARBA00023002"/>
    </source>
</evidence>
<protein>
    <submittedName>
        <fullName evidence="6">Uncharacterized protein</fullName>
    </submittedName>
</protein>
<feature type="binding site" evidence="5">
    <location>
        <position position="184"/>
    </location>
    <ligand>
        <name>Fe cation</name>
        <dbReference type="ChEBI" id="CHEBI:24875"/>
        <note>catalytic</note>
    </ligand>
</feature>